<evidence type="ECO:0000256" key="7">
    <source>
        <dbReference type="SAM" id="MobiDB-lite"/>
    </source>
</evidence>
<feature type="region of interest" description="Disordered" evidence="7">
    <location>
        <begin position="27"/>
        <end position="47"/>
    </location>
</feature>
<dbReference type="GO" id="GO:0006612">
    <property type="term" value="P:protein targeting to membrane"/>
    <property type="evidence" value="ECO:0007669"/>
    <property type="project" value="TreeGrafter"/>
</dbReference>
<evidence type="ECO:0000256" key="5">
    <source>
        <dbReference type="ARBA" id="ARBA00022927"/>
    </source>
</evidence>
<dbReference type="GO" id="GO:0006623">
    <property type="term" value="P:protein targeting to vacuole"/>
    <property type="evidence" value="ECO:0007669"/>
    <property type="project" value="TreeGrafter"/>
</dbReference>
<evidence type="ECO:0000256" key="3">
    <source>
        <dbReference type="ARBA" id="ARBA00022448"/>
    </source>
</evidence>
<feature type="compositionally biased region" description="Gly residues" evidence="7">
    <location>
        <begin position="382"/>
        <end position="391"/>
    </location>
</feature>
<evidence type="ECO:0000259" key="8">
    <source>
        <dbReference type="PROSITE" id="PS51314"/>
    </source>
</evidence>
<sequence length="416" mass="45192">MSQSLFAELPTIRAVPGDDSRFQMTLNLSNSSDSPSPSPQLSRTTPSPAVSTIAEANTAIMTIYLPPAFPEEEPKITISPSVRHLWVDGTVHPAAVTGHERLMPGGWSSHANLGRIVKEISNTIQWTGVLIGDSNGASSRLGHGSDNIKVIYEEYSKKPPPPIPGPRSKSLGQTNTTMTNSASSSSASTSQGGAFVGLSKQANSTPGSFTGQSTEARIVMEMSADQLDELLDSQIAFQHFIDHLEVVVNSRTLKNEWWLGNDNVSRRNLALEAELLELQKSTAEGHKEAIRLQKIVEEKLQQQQDALWRFKPETLQSKLRSAVAESDELSESVAHTFLEGNLDQDSFIRQFLDLRKVYHLREMKNERLASVLWSSFPGGGGGVNERGGPGVGSSNNPENTSSSNGEPAHGESWVVI</sequence>
<name>A0A9P5SGK6_9FUNG</name>
<feature type="region of interest" description="Disordered" evidence="7">
    <location>
        <begin position="155"/>
        <end position="192"/>
    </location>
</feature>
<feature type="compositionally biased region" description="Low complexity" evidence="7">
    <location>
        <begin position="392"/>
        <end position="407"/>
    </location>
</feature>
<keyword evidence="10" id="KW-1185">Reference proteome</keyword>
<comment type="subcellular location">
    <subcellularLocation>
        <location evidence="1">Endosome</location>
    </subcellularLocation>
</comment>
<dbReference type="PANTHER" id="PTHR13678">
    <property type="entry name" value="VACUOLAR PROTEIN SORTING-ASSOCIATED PROTEIN 37"/>
    <property type="match status" value="1"/>
</dbReference>
<dbReference type="AlphaFoldDB" id="A0A9P5SGK6"/>
<comment type="caution">
    <text evidence="9">The sequence shown here is derived from an EMBL/GenBank/DDBJ whole genome shotgun (WGS) entry which is preliminary data.</text>
</comment>
<feature type="compositionally biased region" description="Low complexity" evidence="7">
    <location>
        <begin position="27"/>
        <end position="42"/>
    </location>
</feature>
<evidence type="ECO:0000256" key="6">
    <source>
        <dbReference type="PROSITE-ProRule" id="PRU00646"/>
    </source>
</evidence>
<protein>
    <recommendedName>
        <fullName evidence="8">VPS37 C-terminal domain-containing protein</fullName>
    </recommendedName>
</protein>
<dbReference type="InterPro" id="IPR037202">
    <property type="entry name" value="ESCRT_assembly_dom"/>
</dbReference>
<keyword evidence="5 6" id="KW-0653">Protein transport</keyword>
<dbReference type="GO" id="GO:0000813">
    <property type="term" value="C:ESCRT I complex"/>
    <property type="evidence" value="ECO:0007669"/>
    <property type="project" value="TreeGrafter"/>
</dbReference>
<evidence type="ECO:0000256" key="2">
    <source>
        <dbReference type="ARBA" id="ARBA00007617"/>
    </source>
</evidence>
<gene>
    <name evidence="9" type="ORF">BG006_010709</name>
</gene>
<comment type="similarity">
    <text evidence="2">Belongs to the VPS37 family.</text>
</comment>
<dbReference type="PANTHER" id="PTHR13678:SF2">
    <property type="entry name" value="VACUOLAR PROTEIN SORTING-ASSOCIATED PROTEIN 37A"/>
    <property type="match status" value="1"/>
</dbReference>
<reference evidence="9" key="1">
    <citation type="journal article" date="2020" name="Fungal Divers.">
        <title>Resolving the Mortierellaceae phylogeny through synthesis of multi-gene phylogenetics and phylogenomics.</title>
        <authorList>
            <person name="Vandepol N."/>
            <person name="Liber J."/>
            <person name="Desiro A."/>
            <person name="Na H."/>
            <person name="Kennedy M."/>
            <person name="Barry K."/>
            <person name="Grigoriev I.V."/>
            <person name="Miller A.N."/>
            <person name="O'Donnell K."/>
            <person name="Stajich J.E."/>
            <person name="Bonito G."/>
        </authorList>
    </citation>
    <scope>NUCLEOTIDE SEQUENCE</scope>
    <source>
        <strain evidence="9">NVP1</strain>
    </source>
</reference>
<dbReference type="Gene3D" id="1.10.287.660">
    <property type="entry name" value="Helix hairpin bin"/>
    <property type="match status" value="1"/>
</dbReference>
<evidence type="ECO:0000313" key="9">
    <source>
        <dbReference type="EMBL" id="KAF9325817.1"/>
    </source>
</evidence>
<evidence type="ECO:0000313" key="10">
    <source>
        <dbReference type="Proteomes" id="UP000696485"/>
    </source>
</evidence>
<keyword evidence="3 6" id="KW-0813">Transport</keyword>
<feature type="region of interest" description="Disordered" evidence="7">
    <location>
        <begin position="382"/>
        <end position="416"/>
    </location>
</feature>
<dbReference type="InterPro" id="IPR029012">
    <property type="entry name" value="Helix_hairpin_bin_sf"/>
</dbReference>
<evidence type="ECO:0000256" key="1">
    <source>
        <dbReference type="ARBA" id="ARBA00004177"/>
    </source>
</evidence>
<dbReference type="EMBL" id="JAAAUY010000866">
    <property type="protein sequence ID" value="KAF9325817.1"/>
    <property type="molecule type" value="Genomic_DNA"/>
</dbReference>
<dbReference type="Proteomes" id="UP000696485">
    <property type="component" value="Unassembled WGS sequence"/>
</dbReference>
<dbReference type="GO" id="GO:0043162">
    <property type="term" value="P:ubiquitin-dependent protein catabolic process via the multivesicular body sorting pathway"/>
    <property type="evidence" value="ECO:0007669"/>
    <property type="project" value="UniProtKB-ARBA"/>
</dbReference>
<keyword evidence="4" id="KW-0967">Endosome</keyword>
<dbReference type="SUPFAM" id="SSF140111">
    <property type="entry name" value="Endosomal sorting complex assembly domain"/>
    <property type="match status" value="1"/>
</dbReference>
<feature type="domain" description="VPS37 C-terminal" evidence="8">
    <location>
        <begin position="293"/>
        <end position="382"/>
    </location>
</feature>
<evidence type="ECO:0000256" key="4">
    <source>
        <dbReference type="ARBA" id="ARBA00022753"/>
    </source>
</evidence>
<organism evidence="9 10">
    <name type="scientific">Podila minutissima</name>
    <dbReference type="NCBI Taxonomy" id="64525"/>
    <lineage>
        <taxon>Eukaryota</taxon>
        <taxon>Fungi</taxon>
        <taxon>Fungi incertae sedis</taxon>
        <taxon>Mucoromycota</taxon>
        <taxon>Mortierellomycotina</taxon>
        <taxon>Mortierellomycetes</taxon>
        <taxon>Mortierellales</taxon>
        <taxon>Mortierellaceae</taxon>
        <taxon>Podila</taxon>
    </lineage>
</organism>
<dbReference type="InterPro" id="IPR009851">
    <property type="entry name" value="Mod_r"/>
</dbReference>
<proteinExistence type="inferred from homology"/>
<dbReference type="PROSITE" id="PS51314">
    <property type="entry name" value="VPS37_C"/>
    <property type="match status" value="1"/>
</dbReference>
<feature type="compositionally biased region" description="Low complexity" evidence="7">
    <location>
        <begin position="166"/>
        <end position="190"/>
    </location>
</feature>
<dbReference type="Pfam" id="PF07200">
    <property type="entry name" value="Mod_r"/>
    <property type="match status" value="1"/>
</dbReference>
<accession>A0A9P5SGK6</accession>